<name>A0ABT1BG96_9BURK</name>
<dbReference type="SMART" id="SM00448">
    <property type="entry name" value="REC"/>
    <property type="match status" value="2"/>
</dbReference>
<dbReference type="InterPro" id="IPR005467">
    <property type="entry name" value="His_kinase_dom"/>
</dbReference>
<dbReference type="PROSITE" id="PS50112">
    <property type="entry name" value="PAS"/>
    <property type="match status" value="1"/>
</dbReference>
<dbReference type="EC" id="2.7.13.3" evidence="2"/>
<evidence type="ECO:0000313" key="11">
    <source>
        <dbReference type="Proteomes" id="UP001204851"/>
    </source>
</evidence>
<dbReference type="Proteomes" id="UP001204851">
    <property type="component" value="Unassembled WGS sequence"/>
</dbReference>
<comment type="caution">
    <text evidence="10">The sequence shown here is derived from an EMBL/GenBank/DDBJ whole genome shotgun (WGS) entry which is preliminary data.</text>
</comment>
<dbReference type="SUPFAM" id="SSF55785">
    <property type="entry name" value="PYP-like sensor domain (PAS domain)"/>
    <property type="match status" value="3"/>
</dbReference>
<dbReference type="InterPro" id="IPR001610">
    <property type="entry name" value="PAC"/>
</dbReference>
<dbReference type="CDD" id="cd00156">
    <property type="entry name" value="REC"/>
    <property type="match status" value="1"/>
</dbReference>
<evidence type="ECO:0000256" key="2">
    <source>
        <dbReference type="ARBA" id="ARBA00012438"/>
    </source>
</evidence>
<dbReference type="Pfam" id="PF00072">
    <property type="entry name" value="Response_reg"/>
    <property type="match status" value="2"/>
</dbReference>
<gene>
    <name evidence="10" type="ORF">M0L44_00825</name>
</gene>
<dbReference type="Gene3D" id="1.10.287.130">
    <property type="match status" value="1"/>
</dbReference>
<dbReference type="InterPro" id="IPR011006">
    <property type="entry name" value="CheY-like_superfamily"/>
</dbReference>
<evidence type="ECO:0000259" key="9">
    <source>
        <dbReference type="PROSITE" id="PS50113"/>
    </source>
</evidence>
<feature type="domain" description="Histidine kinase" evidence="6">
    <location>
        <begin position="577"/>
        <end position="797"/>
    </location>
</feature>
<dbReference type="CDD" id="cd16922">
    <property type="entry name" value="HATPase_EvgS-ArcB-TorS-like"/>
    <property type="match status" value="1"/>
</dbReference>
<dbReference type="SUPFAM" id="SSF47384">
    <property type="entry name" value="Homodimeric domain of signal transducing histidine kinase"/>
    <property type="match status" value="1"/>
</dbReference>
<protein>
    <recommendedName>
        <fullName evidence="2">histidine kinase</fullName>
        <ecNumber evidence="2">2.7.13.3</ecNumber>
    </recommendedName>
</protein>
<dbReference type="InterPro" id="IPR035965">
    <property type="entry name" value="PAS-like_dom_sf"/>
</dbReference>
<dbReference type="SUPFAM" id="SSF55874">
    <property type="entry name" value="ATPase domain of HSP90 chaperone/DNA topoisomerase II/histidine kinase"/>
    <property type="match status" value="1"/>
</dbReference>
<accession>A0ABT1BG96</accession>
<dbReference type="PRINTS" id="PR00344">
    <property type="entry name" value="BCTRLSENSOR"/>
</dbReference>
<dbReference type="InterPro" id="IPR001789">
    <property type="entry name" value="Sig_transdc_resp-reg_receiver"/>
</dbReference>
<feature type="coiled-coil region" evidence="5">
    <location>
        <begin position="543"/>
        <end position="570"/>
    </location>
</feature>
<dbReference type="PROSITE" id="PS50110">
    <property type="entry name" value="RESPONSE_REGULATORY"/>
    <property type="match status" value="2"/>
</dbReference>
<dbReference type="InterPro" id="IPR000700">
    <property type="entry name" value="PAS-assoc_C"/>
</dbReference>
<dbReference type="Gene3D" id="3.40.50.2300">
    <property type="match status" value="2"/>
</dbReference>
<dbReference type="InterPro" id="IPR003594">
    <property type="entry name" value="HATPase_dom"/>
</dbReference>
<evidence type="ECO:0000256" key="5">
    <source>
        <dbReference type="SAM" id="Coils"/>
    </source>
</evidence>
<proteinExistence type="predicted"/>
<dbReference type="InterPro" id="IPR036097">
    <property type="entry name" value="HisK_dim/P_sf"/>
</dbReference>
<comment type="catalytic activity">
    <reaction evidence="1">
        <text>ATP + protein L-histidine = ADP + protein N-phospho-L-histidine.</text>
        <dbReference type="EC" id="2.7.13.3"/>
    </reaction>
</comment>
<dbReference type="Pfam" id="PF00512">
    <property type="entry name" value="HisKA"/>
    <property type="match status" value="1"/>
</dbReference>
<dbReference type="Gene3D" id="3.30.565.10">
    <property type="entry name" value="Histidine kinase-like ATPase, C-terminal domain"/>
    <property type="match status" value="1"/>
</dbReference>
<dbReference type="InterPro" id="IPR036890">
    <property type="entry name" value="HATPase_C_sf"/>
</dbReference>
<keyword evidence="11" id="KW-1185">Reference proteome</keyword>
<feature type="domain" description="PAC" evidence="9">
    <location>
        <begin position="223"/>
        <end position="282"/>
    </location>
</feature>
<feature type="domain" description="Response regulatory" evidence="7">
    <location>
        <begin position="814"/>
        <end position="935"/>
    </location>
</feature>
<dbReference type="InterPro" id="IPR013656">
    <property type="entry name" value="PAS_4"/>
</dbReference>
<dbReference type="Pfam" id="PF08448">
    <property type="entry name" value="PAS_4"/>
    <property type="match status" value="2"/>
</dbReference>
<reference evidence="10 11" key="1">
    <citation type="submission" date="2022-06" db="EMBL/GenBank/DDBJ databases">
        <title>Ideonella sp. NS12-5 Genome sequencing and assembly.</title>
        <authorList>
            <person name="Jung Y."/>
        </authorList>
    </citation>
    <scope>NUCLEOTIDE SEQUENCE [LARGE SCALE GENOMIC DNA]</scope>
    <source>
        <strain evidence="10 11">NS12-5</strain>
    </source>
</reference>
<dbReference type="CDD" id="cd17546">
    <property type="entry name" value="REC_hyHK_CKI1_RcsC-like"/>
    <property type="match status" value="1"/>
</dbReference>
<dbReference type="PANTHER" id="PTHR45339">
    <property type="entry name" value="HYBRID SIGNAL TRANSDUCTION HISTIDINE KINASE J"/>
    <property type="match status" value="1"/>
</dbReference>
<evidence type="ECO:0000259" key="7">
    <source>
        <dbReference type="PROSITE" id="PS50110"/>
    </source>
</evidence>
<feature type="domain" description="PAC" evidence="9">
    <location>
        <begin position="354"/>
        <end position="404"/>
    </location>
</feature>
<dbReference type="RefSeq" id="WP_252767714.1">
    <property type="nucleotide sequence ID" value="NZ_JAMXMC010000001.1"/>
</dbReference>
<dbReference type="NCBIfam" id="TIGR00229">
    <property type="entry name" value="sensory_box"/>
    <property type="match status" value="3"/>
</dbReference>
<feature type="domain" description="Response regulatory" evidence="7">
    <location>
        <begin position="966"/>
        <end position="1082"/>
    </location>
</feature>
<dbReference type="Pfam" id="PF13426">
    <property type="entry name" value="PAS_9"/>
    <property type="match status" value="1"/>
</dbReference>
<sequence length="1094" mass="120119">MGSPSLDAQGLDIVVPLAKSGDPPQTYAVLHVPFQRRISDLLQERIQARQDQILRIWWQTEPPGWLNVTLGASPGPAVAAQALPEGDLGARSPLRGTDWWLTVDPAPGALWQASWPLALGTLLLSASLYAVMALGRRTLRQQFQLQTAARSERTRERELQELGLLAAIAQAAADLIFAKDLQGRYFLWEPRDPHAPGPRPTDVLGHTDAELFPPDIAQQRAQEDKEVLLTQQAVHYDRGEADGRQLLVTKGPLRNAQGQLIGLFGVLRDVSEARQLQREAREESALRQALLTNAHDGIVVLDDEGRVVVANPSFAELLGRNPEETARLQAWDWDAQWSREELLNKLRDQTLGKRLLETRFLRADGTRVDVEISSSHITLGDRHLVLCDCRDITERKRIQAELERHRHHLEQLVVERTEALQRATEQQLRTLQFSQDVADNMPGAMSYWDTDLVCRFANKAYAQTFGSTPDQLVGTAIQHTAVHASYLMAHHHAQAALQGQTCEFEQESRSAQGDKIFWCTYQPDLQGGQVRGVFVGFHDITARKQAEVALQQLNLQLMQARDHAEAASRAKSAFLANMSHEIRTPMNAIIGLTHLLQREVAVPEQRERLGKVEGAAQHLLGVISDILDLSKIEAGKMTLDITDFALDALLSRITTLVADKVRAKGIELVIDTDHMPPRLRGDATRLSQAMLNLLNNAAKFTEHGVITLRCTLVGEGGGWLQVLFEVQDTGPGIAADQQGQLFQAFEQIDNSSTRRHGGTGLGLAITKRLAELMGGTVGVDSHPGQGSRFWFTARLQMSAAPAERARAALLSGRRVLMADDLPEARQALGDMLRQMGLDVQEALDGGDAVARWHAALDDGRPYDFLVLDALMPGIDGLEALRHMHQRAPNHVPPTLLVTASDDPSLWNQARDAGCAAVLLKPVTASALLDHLVSLASAQGVTLEEIAPDPGTQANEEALREYCAGASILLVEDNPVNLEVATELLRHAGLRVDTATDGALAVQAAAERPYDLILMDMQMPEMDGLQATRRIRALSGHVRTPIIAMTASAFAEDRAACLAAGMNDHVVKPVEPRVLHATLLRWLDRAQASTQPSQA</sequence>
<feature type="domain" description="PAS" evidence="8">
    <location>
        <begin position="282"/>
        <end position="324"/>
    </location>
</feature>
<feature type="modified residue" description="4-aspartylphosphate" evidence="4">
    <location>
        <position position="1015"/>
    </location>
</feature>
<evidence type="ECO:0000259" key="8">
    <source>
        <dbReference type="PROSITE" id="PS50112"/>
    </source>
</evidence>
<keyword evidence="5" id="KW-0175">Coiled coil</keyword>
<evidence type="ECO:0000259" key="6">
    <source>
        <dbReference type="PROSITE" id="PS50109"/>
    </source>
</evidence>
<feature type="modified residue" description="4-aspartylphosphate" evidence="4">
    <location>
        <position position="868"/>
    </location>
</feature>
<dbReference type="CDD" id="cd00130">
    <property type="entry name" value="PAS"/>
    <property type="match status" value="2"/>
</dbReference>
<dbReference type="SMART" id="SM00091">
    <property type="entry name" value="PAS"/>
    <property type="match status" value="3"/>
</dbReference>
<dbReference type="InterPro" id="IPR004358">
    <property type="entry name" value="Sig_transdc_His_kin-like_C"/>
</dbReference>
<organism evidence="10 11">
    <name type="scientific">Ideonella oryzae</name>
    <dbReference type="NCBI Taxonomy" id="2937441"/>
    <lineage>
        <taxon>Bacteria</taxon>
        <taxon>Pseudomonadati</taxon>
        <taxon>Pseudomonadota</taxon>
        <taxon>Betaproteobacteria</taxon>
        <taxon>Burkholderiales</taxon>
        <taxon>Sphaerotilaceae</taxon>
        <taxon>Ideonella</taxon>
    </lineage>
</organism>
<keyword evidence="3 4" id="KW-0597">Phosphoprotein</keyword>
<evidence type="ECO:0000256" key="1">
    <source>
        <dbReference type="ARBA" id="ARBA00000085"/>
    </source>
</evidence>
<dbReference type="SMART" id="SM00086">
    <property type="entry name" value="PAC"/>
    <property type="match status" value="2"/>
</dbReference>
<dbReference type="PANTHER" id="PTHR45339:SF5">
    <property type="entry name" value="HISTIDINE KINASE"/>
    <property type="match status" value="1"/>
</dbReference>
<dbReference type="InterPro" id="IPR003661">
    <property type="entry name" value="HisK_dim/P_dom"/>
</dbReference>
<dbReference type="InterPro" id="IPR000014">
    <property type="entry name" value="PAS"/>
</dbReference>
<dbReference type="EMBL" id="JAMXMC010000001">
    <property type="protein sequence ID" value="MCO5975264.1"/>
    <property type="molecule type" value="Genomic_DNA"/>
</dbReference>
<evidence type="ECO:0000256" key="3">
    <source>
        <dbReference type="ARBA" id="ARBA00022553"/>
    </source>
</evidence>
<dbReference type="PROSITE" id="PS50113">
    <property type="entry name" value="PAC"/>
    <property type="match status" value="2"/>
</dbReference>
<dbReference type="SUPFAM" id="SSF52172">
    <property type="entry name" value="CheY-like"/>
    <property type="match status" value="2"/>
</dbReference>
<dbReference type="PROSITE" id="PS50109">
    <property type="entry name" value="HIS_KIN"/>
    <property type="match status" value="1"/>
</dbReference>
<dbReference type="Pfam" id="PF02518">
    <property type="entry name" value="HATPase_c"/>
    <property type="match status" value="1"/>
</dbReference>
<dbReference type="SMART" id="SM00387">
    <property type="entry name" value="HATPase_c"/>
    <property type="match status" value="1"/>
</dbReference>
<dbReference type="SMART" id="SM00388">
    <property type="entry name" value="HisKA"/>
    <property type="match status" value="1"/>
</dbReference>
<evidence type="ECO:0000256" key="4">
    <source>
        <dbReference type="PROSITE-ProRule" id="PRU00169"/>
    </source>
</evidence>
<evidence type="ECO:0000313" key="10">
    <source>
        <dbReference type="EMBL" id="MCO5975264.1"/>
    </source>
</evidence>
<dbReference type="CDD" id="cd00082">
    <property type="entry name" value="HisKA"/>
    <property type="match status" value="1"/>
</dbReference>
<dbReference type="Gene3D" id="3.30.450.20">
    <property type="entry name" value="PAS domain"/>
    <property type="match status" value="3"/>
</dbReference>